<keyword evidence="2 7" id="KW-0699">rRNA-binding</keyword>
<dbReference type="KEGG" id="slr:L21SP2_0892"/>
<evidence type="ECO:0000256" key="6">
    <source>
        <dbReference type="ARBA" id="ARBA00035197"/>
    </source>
</evidence>
<dbReference type="PANTHER" id="PTHR12899">
    <property type="entry name" value="39S RIBOSOMAL PROTEIN L18, MITOCHONDRIAL"/>
    <property type="match status" value="1"/>
</dbReference>
<dbReference type="HAMAP" id="MF_01337_B">
    <property type="entry name" value="Ribosomal_uL18_B"/>
    <property type="match status" value="1"/>
</dbReference>
<evidence type="ECO:0000256" key="5">
    <source>
        <dbReference type="ARBA" id="ARBA00023274"/>
    </source>
</evidence>
<dbReference type="FunFam" id="3.30.420.100:FF:000001">
    <property type="entry name" value="50S ribosomal protein L18"/>
    <property type="match status" value="1"/>
</dbReference>
<dbReference type="CDD" id="cd00432">
    <property type="entry name" value="Ribosomal_L18_L5e"/>
    <property type="match status" value="1"/>
</dbReference>
<dbReference type="AlphaFoldDB" id="V5WES5"/>
<evidence type="ECO:0000256" key="4">
    <source>
        <dbReference type="ARBA" id="ARBA00022980"/>
    </source>
</evidence>
<evidence type="ECO:0000256" key="3">
    <source>
        <dbReference type="ARBA" id="ARBA00022884"/>
    </source>
</evidence>
<reference evidence="8 9" key="1">
    <citation type="journal article" date="2015" name="Stand. Genomic Sci.">
        <title>Complete genome sequence and description of Salinispira pacifica gen. nov., sp. nov., a novel spirochaete isolated form a hypersaline microbial mat.</title>
        <authorList>
            <person name="Ben Hania W."/>
            <person name="Joseph M."/>
            <person name="Schumann P."/>
            <person name="Bunk B."/>
            <person name="Fiebig A."/>
            <person name="Sproer C."/>
            <person name="Klenk H.P."/>
            <person name="Fardeau M.L."/>
            <person name="Spring S."/>
        </authorList>
    </citation>
    <scope>NUCLEOTIDE SEQUENCE [LARGE SCALE GENOMIC DNA]</scope>
    <source>
        <strain evidence="8 9">L21-RPul-D2</strain>
    </source>
</reference>
<comment type="similarity">
    <text evidence="1 7">Belongs to the universal ribosomal protein uL18 family.</text>
</comment>
<dbReference type="InterPro" id="IPR057268">
    <property type="entry name" value="Ribosomal_L18"/>
</dbReference>
<evidence type="ECO:0000256" key="7">
    <source>
        <dbReference type="HAMAP-Rule" id="MF_01337"/>
    </source>
</evidence>
<dbReference type="Pfam" id="PF00861">
    <property type="entry name" value="Ribosomal_L18p"/>
    <property type="match status" value="1"/>
</dbReference>
<protein>
    <recommendedName>
        <fullName evidence="6 7">Large ribosomal subunit protein uL18</fullName>
    </recommendedName>
</protein>
<evidence type="ECO:0000313" key="9">
    <source>
        <dbReference type="Proteomes" id="UP000018680"/>
    </source>
</evidence>
<comment type="function">
    <text evidence="7">This is one of the proteins that bind and probably mediate the attachment of the 5S RNA into the large ribosomal subunit, where it forms part of the central protuberance.</text>
</comment>
<comment type="subunit">
    <text evidence="7">Part of the 50S ribosomal subunit; part of the 5S rRNA/L5/L18/L25 subcomplex. Contacts the 5S and 23S rRNAs.</text>
</comment>
<name>V5WES5_9SPIO</name>
<dbReference type="GO" id="GO:0022625">
    <property type="term" value="C:cytosolic large ribosomal subunit"/>
    <property type="evidence" value="ECO:0007669"/>
    <property type="project" value="TreeGrafter"/>
</dbReference>
<dbReference type="eggNOG" id="COG0256">
    <property type="taxonomic scope" value="Bacteria"/>
</dbReference>
<dbReference type="GO" id="GO:0006412">
    <property type="term" value="P:translation"/>
    <property type="evidence" value="ECO:0007669"/>
    <property type="project" value="UniProtKB-UniRule"/>
</dbReference>
<keyword evidence="4 7" id="KW-0689">Ribosomal protein</keyword>
<dbReference type="HOGENOM" id="CLU_098841_0_1_12"/>
<dbReference type="InterPro" id="IPR004389">
    <property type="entry name" value="Ribosomal_uL18_bac-type"/>
</dbReference>
<evidence type="ECO:0000256" key="1">
    <source>
        <dbReference type="ARBA" id="ARBA00007116"/>
    </source>
</evidence>
<dbReference type="PATRIC" id="fig|1307761.3.peg.893"/>
<organism evidence="8 9">
    <name type="scientific">Salinispira pacifica</name>
    <dbReference type="NCBI Taxonomy" id="1307761"/>
    <lineage>
        <taxon>Bacteria</taxon>
        <taxon>Pseudomonadati</taxon>
        <taxon>Spirochaetota</taxon>
        <taxon>Spirochaetia</taxon>
        <taxon>Spirochaetales</taxon>
        <taxon>Spirochaetaceae</taxon>
        <taxon>Salinispira</taxon>
    </lineage>
</organism>
<keyword evidence="5 7" id="KW-0687">Ribonucleoprotein</keyword>
<dbReference type="InterPro" id="IPR005484">
    <property type="entry name" value="Ribosomal_uL18_bac/plant/anim"/>
</dbReference>
<dbReference type="EMBL" id="CP006939">
    <property type="protein sequence ID" value="AHC14312.1"/>
    <property type="molecule type" value="Genomic_DNA"/>
</dbReference>
<proteinExistence type="inferred from homology"/>
<dbReference type="Proteomes" id="UP000018680">
    <property type="component" value="Chromosome"/>
</dbReference>
<dbReference type="GO" id="GO:0003735">
    <property type="term" value="F:structural constituent of ribosome"/>
    <property type="evidence" value="ECO:0007669"/>
    <property type="project" value="InterPro"/>
</dbReference>
<dbReference type="GO" id="GO:0008097">
    <property type="term" value="F:5S rRNA binding"/>
    <property type="evidence" value="ECO:0007669"/>
    <property type="project" value="TreeGrafter"/>
</dbReference>
<keyword evidence="9" id="KW-1185">Reference proteome</keyword>
<dbReference type="SUPFAM" id="SSF53137">
    <property type="entry name" value="Translational machinery components"/>
    <property type="match status" value="1"/>
</dbReference>
<dbReference type="OrthoDB" id="9810939at2"/>
<gene>
    <name evidence="7" type="primary">rplR</name>
    <name evidence="8" type="ORF">L21SP2_0892</name>
</gene>
<dbReference type="Gene3D" id="3.30.420.100">
    <property type="match status" value="1"/>
</dbReference>
<dbReference type="PANTHER" id="PTHR12899:SF3">
    <property type="entry name" value="LARGE RIBOSOMAL SUBUNIT PROTEIN UL18M"/>
    <property type="match status" value="1"/>
</dbReference>
<accession>V5WES5</accession>
<dbReference type="STRING" id="1307761.L21SP2_0892"/>
<evidence type="ECO:0000313" key="8">
    <source>
        <dbReference type="EMBL" id="AHC14312.1"/>
    </source>
</evidence>
<sequence>MKRIVEKKQRLNRRKMRVRRKITGTAERPRLTVYKSNKNIYAQVIDDVKGHTITSVSTQGGEYSALKVNVEDAAKLGEALGNSLKELKVTEVVFDRNGRLYHGVIKAFADGARKSGIKF</sequence>
<dbReference type="NCBIfam" id="TIGR00060">
    <property type="entry name" value="L18_bact"/>
    <property type="match status" value="1"/>
</dbReference>
<evidence type="ECO:0000256" key="2">
    <source>
        <dbReference type="ARBA" id="ARBA00022730"/>
    </source>
</evidence>
<keyword evidence="3 7" id="KW-0694">RNA-binding</keyword>